<reference evidence="3" key="2">
    <citation type="submission" date="2023-07" db="EMBL/GenBank/DDBJ databases">
        <title>Genome content predicts the carbon catabolic preferences of heterotrophic bacteria.</title>
        <authorList>
            <person name="Gralka M."/>
        </authorList>
    </citation>
    <scope>NUCLEOTIDE SEQUENCE</scope>
    <source>
        <strain evidence="3">F2M12</strain>
    </source>
</reference>
<evidence type="ECO:0008006" key="6">
    <source>
        <dbReference type="Google" id="ProtNLM"/>
    </source>
</evidence>
<evidence type="ECO:0000313" key="5">
    <source>
        <dbReference type="Proteomes" id="UP001170717"/>
    </source>
</evidence>
<name>A0AAW7Z2R3_9ALTE</name>
<dbReference type="Proteomes" id="UP000056750">
    <property type="component" value="Chromosome"/>
</dbReference>
<evidence type="ECO:0000313" key="3">
    <source>
        <dbReference type="EMBL" id="MDO6577241.1"/>
    </source>
</evidence>
<dbReference type="KEGG" id="asq:AVL57_13225"/>
<dbReference type="AlphaFoldDB" id="A0AAW7Z2R3"/>
<sequence length="179" mass="19971">MKAILLAILALFSAEAFSEIEPLGPDEGYVAIALYSKGYSESIVLKGNSFGNKHTFGPLNYSQHIEVIKMPAGTYSWTEVYERTGSLKNGNLLKVYYDLSDDNLTFSVKPGVLNYTGLLMIEKLGSRLQVRQLNRASIILKILEQDHPGYIGKFDVVNGIYPNDHYIDFYLTHALKGGE</sequence>
<dbReference type="Proteomes" id="UP001170717">
    <property type="component" value="Unassembled WGS sequence"/>
</dbReference>
<dbReference type="EMBL" id="CP013926">
    <property type="protein sequence ID" value="AMJ74838.1"/>
    <property type="molecule type" value="Genomic_DNA"/>
</dbReference>
<gene>
    <name evidence="2" type="ORF">AVL57_13225</name>
    <name evidence="3" type="ORF">Q4527_07540</name>
</gene>
<reference evidence="2 4" key="1">
    <citation type="submission" date="2015-12" db="EMBL/GenBank/DDBJ databases">
        <title>Intraspecies pangenome expansion in the marine bacterium Alteromonas.</title>
        <authorList>
            <person name="Lopez-Perez M."/>
            <person name="Rodriguez-Valera F."/>
        </authorList>
    </citation>
    <scope>NUCLEOTIDE SEQUENCE [LARGE SCALE GENOMIC DNA]</scope>
    <source>
        <strain evidence="2 4">LMG 21861</strain>
    </source>
</reference>
<dbReference type="RefSeq" id="WP_057791064.1">
    <property type="nucleotide sequence ID" value="NZ_CAXIBE010000118.1"/>
</dbReference>
<feature type="chain" id="PRO_5043566619" description="DUF2846 domain-containing protein" evidence="1">
    <location>
        <begin position="19"/>
        <end position="179"/>
    </location>
</feature>
<feature type="signal peptide" evidence="1">
    <location>
        <begin position="1"/>
        <end position="18"/>
    </location>
</feature>
<keyword evidence="4" id="KW-1185">Reference proteome</keyword>
<keyword evidence="1" id="KW-0732">Signal</keyword>
<evidence type="ECO:0000313" key="4">
    <source>
        <dbReference type="Proteomes" id="UP000056750"/>
    </source>
</evidence>
<dbReference type="GeneID" id="83258707"/>
<organism evidence="3 5">
    <name type="scientific">Alteromonas stellipolaris</name>
    <dbReference type="NCBI Taxonomy" id="233316"/>
    <lineage>
        <taxon>Bacteria</taxon>
        <taxon>Pseudomonadati</taxon>
        <taxon>Pseudomonadota</taxon>
        <taxon>Gammaproteobacteria</taxon>
        <taxon>Alteromonadales</taxon>
        <taxon>Alteromonadaceae</taxon>
        <taxon>Alteromonas/Salinimonas group</taxon>
        <taxon>Alteromonas</taxon>
    </lineage>
</organism>
<protein>
    <recommendedName>
        <fullName evidence="6">DUF2846 domain-containing protein</fullName>
    </recommendedName>
</protein>
<accession>A0AAW7Z2R3</accession>
<evidence type="ECO:0000256" key="1">
    <source>
        <dbReference type="SAM" id="SignalP"/>
    </source>
</evidence>
<dbReference type="EMBL" id="JAUOQI010000004">
    <property type="protein sequence ID" value="MDO6577241.1"/>
    <property type="molecule type" value="Genomic_DNA"/>
</dbReference>
<proteinExistence type="predicted"/>
<evidence type="ECO:0000313" key="2">
    <source>
        <dbReference type="EMBL" id="AMJ74838.1"/>
    </source>
</evidence>